<dbReference type="Proteomes" id="UP001162907">
    <property type="component" value="Chromosome"/>
</dbReference>
<evidence type="ECO:0000313" key="1">
    <source>
        <dbReference type="EMBL" id="UFQ02605.1"/>
    </source>
</evidence>
<keyword evidence="2" id="KW-1185">Reference proteome</keyword>
<organism evidence="1 2">
    <name type="scientific">Pseudomonas fitomaticsae</name>
    <dbReference type="NCBI Taxonomy" id="2837969"/>
    <lineage>
        <taxon>Bacteria</taxon>
        <taxon>Pseudomonadati</taxon>
        <taxon>Pseudomonadota</taxon>
        <taxon>Gammaproteobacteria</taxon>
        <taxon>Pseudomonadales</taxon>
        <taxon>Pseudomonadaceae</taxon>
        <taxon>Pseudomonas</taxon>
    </lineage>
</organism>
<dbReference type="EMBL" id="CP075567">
    <property type="protein sequence ID" value="UFQ02605.1"/>
    <property type="molecule type" value="Genomic_DNA"/>
</dbReference>
<dbReference type="RefSeq" id="WP_230737356.1">
    <property type="nucleotide sequence ID" value="NZ_CP075567.1"/>
</dbReference>
<reference evidence="1 2" key="1">
    <citation type="journal article" date="2022" name="Int. J. Syst. Evol. Microbiol.">
        <title>Pseudomonas fitomaticsae sp. nov., isolated at Marimurtra Botanical Garden in Blanes, Catalonia, Spain.</title>
        <authorList>
            <person name="Atanasov K.E."/>
            <person name="Galbis D.M."/>
            <person name="Cornado D."/>
            <person name="Serpico A."/>
            <person name="Sanchez G."/>
            <person name="Bosch M."/>
            <person name="Ferrer A."/>
            <person name="Altabella T."/>
        </authorList>
    </citation>
    <scope>NUCLEOTIDE SEQUENCE [LARGE SCALE GENOMIC DNA]</scope>
    <source>
        <strain evidence="1 2">FIT81</strain>
    </source>
</reference>
<gene>
    <name evidence="1" type="ORF">KJY40_13205</name>
</gene>
<proteinExistence type="predicted"/>
<name>A0ABY3Q8X1_9PSED</name>
<accession>A0ABY3Q8X1</accession>
<protein>
    <submittedName>
        <fullName evidence="1">Uncharacterized protein</fullName>
    </submittedName>
</protein>
<evidence type="ECO:0000313" key="2">
    <source>
        <dbReference type="Proteomes" id="UP001162907"/>
    </source>
</evidence>
<sequence length="174" mass="19653">MSNRYAASRKRMANDLRNVQLLQGQRLAELLHEQYYFNEEKCLSDVGSLLWRCGEHKKVAMYLLSDGESVGADESDLEPPTSFALDAASFCSWRRENLLRNRSALFLEGKIITAVQGVVDKVADGEVWLVGFQVAFETGDYLIYLNQGDDAVVLINEWPKRLEGIETCLVTSLE</sequence>